<dbReference type="Proteomes" id="UP000078492">
    <property type="component" value="Unassembled WGS sequence"/>
</dbReference>
<evidence type="ECO:0000313" key="2">
    <source>
        <dbReference type="EMBL" id="KYN19429.1"/>
    </source>
</evidence>
<keyword evidence="1" id="KW-0472">Membrane</keyword>
<gene>
    <name evidence="2" type="ORF">ALC57_08196</name>
</gene>
<accession>A0A195E3H0</accession>
<sequence>RLNSHIASRPSLIKWRPLPAHTSISELAGNLFINGSELSRTPWVNPRCNPMDELVGRQLKLPAAAELPSWVARNVDDSVDVNIECKSDRYKSNVRALWKDRALVHTFSISRPSPSFSPAEVSTNGVCIINELAVGVSLSLFRLAGYVPPILLFLLFFLLLPTRKAPLTALNDRVSMFAFTPRQLNTEFVA</sequence>
<keyword evidence="1" id="KW-1133">Transmembrane helix</keyword>
<feature type="transmembrane region" description="Helical" evidence="1">
    <location>
        <begin position="140"/>
        <end position="160"/>
    </location>
</feature>
<proteinExistence type="predicted"/>
<feature type="non-terminal residue" evidence="2">
    <location>
        <position position="1"/>
    </location>
</feature>
<keyword evidence="3" id="KW-1185">Reference proteome</keyword>
<organism evidence="2 3">
    <name type="scientific">Trachymyrmex cornetzi</name>
    <dbReference type="NCBI Taxonomy" id="471704"/>
    <lineage>
        <taxon>Eukaryota</taxon>
        <taxon>Metazoa</taxon>
        <taxon>Ecdysozoa</taxon>
        <taxon>Arthropoda</taxon>
        <taxon>Hexapoda</taxon>
        <taxon>Insecta</taxon>
        <taxon>Pterygota</taxon>
        <taxon>Neoptera</taxon>
        <taxon>Endopterygota</taxon>
        <taxon>Hymenoptera</taxon>
        <taxon>Apocrita</taxon>
        <taxon>Aculeata</taxon>
        <taxon>Formicoidea</taxon>
        <taxon>Formicidae</taxon>
        <taxon>Myrmicinae</taxon>
        <taxon>Trachymyrmex</taxon>
    </lineage>
</organism>
<reference evidence="2 3" key="1">
    <citation type="submission" date="2015-09" db="EMBL/GenBank/DDBJ databases">
        <title>Trachymyrmex cornetzi WGS genome.</title>
        <authorList>
            <person name="Nygaard S."/>
            <person name="Hu H."/>
            <person name="Boomsma J."/>
            <person name="Zhang G."/>
        </authorList>
    </citation>
    <scope>NUCLEOTIDE SEQUENCE [LARGE SCALE GENOMIC DNA]</scope>
    <source>
        <strain evidence="2">Tcor2-1</strain>
        <tissue evidence="2">Whole body</tissue>
    </source>
</reference>
<keyword evidence="1" id="KW-0812">Transmembrane</keyword>
<dbReference type="EMBL" id="KQ979709">
    <property type="protein sequence ID" value="KYN19429.1"/>
    <property type="molecule type" value="Genomic_DNA"/>
</dbReference>
<evidence type="ECO:0000313" key="3">
    <source>
        <dbReference type="Proteomes" id="UP000078492"/>
    </source>
</evidence>
<name>A0A195E3H0_9HYME</name>
<protein>
    <submittedName>
        <fullName evidence="2">Uncharacterized protein</fullName>
    </submittedName>
</protein>
<evidence type="ECO:0000256" key="1">
    <source>
        <dbReference type="SAM" id="Phobius"/>
    </source>
</evidence>
<dbReference type="AlphaFoldDB" id="A0A195E3H0"/>